<dbReference type="UniPathway" id="UPA00214"/>
<dbReference type="InterPro" id="IPR005849">
    <property type="entry name" value="GalP_Utransf_N"/>
</dbReference>
<evidence type="ECO:0000256" key="16">
    <source>
        <dbReference type="SAM" id="MobiDB-lite"/>
    </source>
</evidence>
<comment type="catalytic activity">
    <reaction evidence="1 15">
        <text>alpha-D-galactose 1-phosphate + UDP-alpha-D-glucose = alpha-D-glucose 1-phosphate + UDP-alpha-D-galactose</text>
        <dbReference type="Rhea" id="RHEA:13989"/>
        <dbReference type="ChEBI" id="CHEBI:58336"/>
        <dbReference type="ChEBI" id="CHEBI:58601"/>
        <dbReference type="ChEBI" id="CHEBI:58885"/>
        <dbReference type="ChEBI" id="CHEBI:66914"/>
        <dbReference type="EC" id="2.7.7.12"/>
    </reaction>
</comment>
<accession>A0A5M8Q649</accession>
<dbReference type="PIRSF" id="PIRSF000808">
    <property type="entry name" value="GalT"/>
    <property type="match status" value="1"/>
</dbReference>
<evidence type="ECO:0000256" key="9">
    <source>
        <dbReference type="ARBA" id="ARBA00022723"/>
    </source>
</evidence>
<comment type="cofactor">
    <cofactor evidence="2">
        <name>Zn(2+)</name>
        <dbReference type="ChEBI" id="CHEBI:29105"/>
    </cofactor>
</comment>
<keyword evidence="20" id="KW-1185">Reference proteome</keyword>
<evidence type="ECO:0000256" key="3">
    <source>
        <dbReference type="ARBA" id="ARBA00004947"/>
    </source>
</evidence>
<dbReference type="AlphaFoldDB" id="A0A5M8Q649"/>
<dbReference type="InterPro" id="IPR019779">
    <property type="entry name" value="GalP_UDPtransf1_His-AS"/>
</dbReference>
<dbReference type="PROSITE" id="PS00117">
    <property type="entry name" value="GAL_P_UDP_TRANSF_I"/>
    <property type="match status" value="1"/>
</dbReference>
<keyword evidence="12 15" id="KW-0119">Carbohydrate metabolism</keyword>
<name>A0A5M8Q649_9MICO</name>
<keyword evidence="7 15" id="KW-0808">Transferase</keyword>
<evidence type="ECO:0000256" key="4">
    <source>
        <dbReference type="ARBA" id="ARBA00010951"/>
    </source>
</evidence>
<evidence type="ECO:0000256" key="7">
    <source>
        <dbReference type="ARBA" id="ARBA00022679"/>
    </source>
</evidence>
<gene>
    <name evidence="19" type="primary">galT</name>
    <name evidence="19" type="ORF">FQ330_13020</name>
</gene>
<evidence type="ECO:0000256" key="6">
    <source>
        <dbReference type="ARBA" id="ARBA00016340"/>
    </source>
</evidence>
<feature type="region of interest" description="Disordered" evidence="16">
    <location>
        <begin position="369"/>
        <end position="389"/>
    </location>
</feature>
<dbReference type="SUPFAM" id="SSF54197">
    <property type="entry name" value="HIT-like"/>
    <property type="match status" value="2"/>
</dbReference>
<dbReference type="InterPro" id="IPR001937">
    <property type="entry name" value="GalP_UDPtransf1"/>
</dbReference>
<evidence type="ECO:0000256" key="14">
    <source>
        <dbReference type="PIRSR" id="PIRSR000808-1"/>
    </source>
</evidence>
<dbReference type="InterPro" id="IPR005850">
    <property type="entry name" value="GalP_Utransf_C"/>
</dbReference>
<dbReference type="OrthoDB" id="9769064at2"/>
<dbReference type="PANTHER" id="PTHR11943:SF1">
    <property type="entry name" value="GALACTOSE-1-PHOSPHATE URIDYLYLTRANSFERASE"/>
    <property type="match status" value="1"/>
</dbReference>
<feature type="active site" description="Tele-UMP-histidine intermediate" evidence="14">
    <location>
        <position position="200"/>
    </location>
</feature>
<keyword evidence="9 15" id="KW-0479">Metal-binding</keyword>
<reference evidence="19 20" key="1">
    <citation type="submission" date="2019-08" db="EMBL/GenBank/DDBJ databases">
        <title>Agrococcus lahaulensis sp. nov., isolated from a cold desert of the Indian Himalayas.</title>
        <authorList>
            <person name="Qu J.H."/>
        </authorList>
    </citation>
    <scope>NUCLEOTIDE SEQUENCE [LARGE SCALE GENOMIC DNA]</scope>
    <source>
        <strain evidence="19 20">NS18</strain>
    </source>
</reference>
<feature type="compositionally biased region" description="Low complexity" evidence="16">
    <location>
        <begin position="68"/>
        <end position="77"/>
    </location>
</feature>
<comment type="similarity">
    <text evidence="4 15">Belongs to the galactose-1-phosphate uridylyltransferase type 1 family.</text>
</comment>
<evidence type="ECO:0000256" key="10">
    <source>
        <dbReference type="ARBA" id="ARBA00022833"/>
    </source>
</evidence>
<dbReference type="PANTHER" id="PTHR11943">
    <property type="entry name" value="GALACTOSE-1-PHOSPHATE URIDYLYLTRANSFERASE"/>
    <property type="match status" value="1"/>
</dbReference>
<dbReference type="Pfam" id="PF02744">
    <property type="entry name" value="GalP_UDP_tr_C"/>
    <property type="match status" value="1"/>
</dbReference>
<keyword evidence="8 15" id="KW-0548">Nucleotidyltransferase</keyword>
<feature type="domain" description="Galactose-1-phosphate uridyl transferase N-terminal" evidence="17">
    <location>
        <begin position="70"/>
        <end position="210"/>
    </location>
</feature>
<dbReference type="Gene3D" id="3.30.428.10">
    <property type="entry name" value="HIT-like"/>
    <property type="match status" value="2"/>
</dbReference>
<comment type="caution">
    <text evidence="19">The sequence shown here is derived from an EMBL/GenBank/DDBJ whole genome shotgun (WGS) entry which is preliminary data.</text>
</comment>
<dbReference type="EC" id="2.7.7.12" evidence="5 13"/>
<dbReference type="GO" id="GO:0008108">
    <property type="term" value="F:UDP-glucose:hexose-1-phosphate uridylyltransferase activity"/>
    <property type="evidence" value="ECO:0007669"/>
    <property type="project" value="UniProtKB-UniRule"/>
</dbReference>
<evidence type="ECO:0000259" key="18">
    <source>
        <dbReference type="Pfam" id="PF02744"/>
    </source>
</evidence>
<organism evidence="19 20">
    <name type="scientific">Agrococcus sediminis</name>
    <dbReference type="NCBI Taxonomy" id="2599924"/>
    <lineage>
        <taxon>Bacteria</taxon>
        <taxon>Bacillati</taxon>
        <taxon>Actinomycetota</taxon>
        <taxon>Actinomycetes</taxon>
        <taxon>Micrococcales</taxon>
        <taxon>Microbacteriaceae</taxon>
        <taxon>Agrococcus</taxon>
    </lineage>
</organism>
<evidence type="ECO:0000256" key="2">
    <source>
        <dbReference type="ARBA" id="ARBA00001947"/>
    </source>
</evidence>
<keyword evidence="10" id="KW-0862">Zinc</keyword>
<feature type="region of interest" description="Disordered" evidence="16">
    <location>
        <begin position="68"/>
        <end position="87"/>
    </location>
</feature>
<dbReference type="GO" id="GO:0005737">
    <property type="term" value="C:cytoplasm"/>
    <property type="evidence" value="ECO:0007669"/>
    <property type="project" value="TreeGrafter"/>
</dbReference>
<evidence type="ECO:0000256" key="15">
    <source>
        <dbReference type="RuleBase" id="RU000506"/>
    </source>
</evidence>
<keyword evidence="11 15" id="KW-0299">Galactose metabolism</keyword>
<evidence type="ECO:0000256" key="8">
    <source>
        <dbReference type="ARBA" id="ARBA00022695"/>
    </source>
</evidence>
<evidence type="ECO:0000256" key="12">
    <source>
        <dbReference type="ARBA" id="ARBA00023277"/>
    </source>
</evidence>
<dbReference type="RefSeq" id="WP_146358152.1">
    <property type="nucleotide sequence ID" value="NZ_VOIR01000019.1"/>
</dbReference>
<protein>
    <recommendedName>
        <fullName evidence="6 13">Galactose-1-phosphate uridylyltransferase</fullName>
        <ecNumber evidence="5 13">2.7.7.12</ecNumber>
    </recommendedName>
</protein>
<evidence type="ECO:0000256" key="5">
    <source>
        <dbReference type="ARBA" id="ARBA00012384"/>
    </source>
</evidence>
<dbReference type="GO" id="GO:0008270">
    <property type="term" value="F:zinc ion binding"/>
    <property type="evidence" value="ECO:0007669"/>
    <property type="project" value="InterPro"/>
</dbReference>
<evidence type="ECO:0000313" key="20">
    <source>
        <dbReference type="Proteomes" id="UP000323221"/>
    </source>
</evidence>
<evidence type="ECO:0000256" key="13">
    <source>
        <dbReference type="NCBIfam" id="TIGR00209"/>
    </source>
</evidence>
<evidence type="ECO:0000256" key="11">
    <source>
        <dbReference type="ARBA" id="ARBA00023144"/>
    </source>
</evidence>
<dbReference type="InterPro" id="IPR036265">
    <property type="entry name" value="HIT-like_sf"/>
</dbReference>
<dbReference type="GO" id="GO:0033499">
    <property type="term" value="P:galactose catabolic process via UDP-galactose, Leloir pathway"/>
    <property type="evidence" value="ECO:0007669"/>
    <property type="project" value="TreeGrafter"/>
</dbReference>
<dbReference type="EMBL" id="VOIR01000019">
    <property type="protein sequence ID" value="KAA6430142.1"/>
    <property type="molecule type" value="Genomic_DNA"/>
</dbReference>
<dbReference type="Pfam" id="PF01087">
    <property type="entry name" value="GalP_UDP_transf"/>
    <property type="match status" value="1"/>
</dbReference>
<evidence type="ECO:0000313" key="19">
    <source>
        <dbReference type="EMBL" id="KAA6430142.1"/>
    </source>
</evidence>
<dbReference type="NCBIfam" id="TIGR00209">
    <property type="entry name" value="galT_1"/>
    <property type="match status" value="1"/>
</dbReference>
<dbReference type="Proteomes" id="UP000323221">
    <property type="component" value="Unassembled WGS sequence"/>
</dbReference>
<feature type="domain" description="Galactose-1-phosphate uridyl transferase C-terminal" evidence="18">
    <location>
        <begin position="235"/>
        <end position="366"/>
    </location>
</feature>
<evidence type="ECO:0000259" key="17">
    <source>
        <dbReference type="Pfam" id="PF01087"/>
    </source>
</evidence>
<evidence type="ECO:0000256" key="1">
    <source>
        <dbReference type="ARBA" id="ARBA00001107"/>
    </source>
</evidence>
<proteinExistence type="inferred from homology"/>
<sequence length="389" mass="42232">MTGIRQTSARLADGREIVYFDDPGTPARERRLDVRALDPRPATPTMRYDALAGDWITVATARQGRVHLPPADADPLAPQSPGNPSEIPDDYDVAVFENRSPSFGPGTAFDLPGASAPTEGEREALTAIGATRPAVGRCEVVSFSPDHAGSFGTQPTLRARTVVEAWASRTAALSVVPGVEHVFPFENRGVEIGVTLPHPHGQVYAYPFVPPRIRRICAAVDEHGPGLFAELLDAEREGPRVLIAGERFTAFVPFAARWPVEVQLMAHRHVPDLAATTSAERDELATLTLRIARALDALYDAPLPYIAAWVQAPVHEHRDDVRLHWHVTSPRRAADKLKFLAGSEAAMGAWVGDISPEDGAARLRDAIARADEQHPVEPLARTQEETTDA</sequence>
<comment type="pathway">
    <text evidence="3 15">Carbohydrate metabolism; galactose metabolism.</text>
</comment>